<dbReference type="InterPro" id="IPR036397">
    <property type="entry name" value="RNaseH_sf"/>
</dbReference>
<dbReference type="Pfam" id="PF02803">
    <property type="entry name" value="Thiolase_C"/>
    <property type="match status" value="1"/>
</dbReference>
<evidence type="ECO:0000256" key="7">
    <source>
        <dbReference type="ARBA" id="ARBA00023315"/>
    </source>
</evidence>
<keyword evidence="4" id="KW-0479">Metal-binding</keyword>
<dbReference type="Gene3D" id="3.30.420.10">
    <property type="entry name" value="Ribonuclease H-like superfamily/Ribonuclease H"/>
    <property type="match status" value="1"/>
</dbReference>
<dbReference type="GO" id="GO:0003985">
    <property type="term" value="F:acetyl-CoA C-acetyltransferase activity"/>
    <property type="evidence" value="ECO:0007669"/>
    <property type="project" value="UniProtKB-ARBA"/>
</dbReference>
<dbReference type="InterPro" id="IPR036691">
    <property type="entry name" value="Endo/exonu/phosph_ase_sf"/>
</dbReference>
<comment type="pathway">
    <text evidence="1">Lipid metabolism; fatty acid beta-oxidation.</text>
</comment>
<evidence type="ECO:0000256" key="2">
    <source>
        <dbReference type="ARBA" id="ARBA00010982"/>
    </source>
</evidence>
<dbReference type="FunFam" id="3.40.47.10:FF:000007">
    <property type="entry name" value="acetyl-CoA acetyltransferase, mitochondrial"/>
    <property type="match status" value="1"/>
</dbReference>
<dbReference type="Pfam" id="PF00108">
    <property type="entry name" value="Thiolase_N"/>
    <property type="match status" value="1"/>
</dbReference>
<protein>
    <recommendedName>
        <fullName evidence="10">Reverse transcriptase domain-containing protein</fullName>
    </recommendedName>
</protein>
<comment type="catalytic activity">
    <reaction evidence="9">
        <text>propanoyl-CoA + acetyl-CoA = 2-methyl-3-oxobutanoyl-CoA + CoA</text>
        <dbReference type="Rhea" id="RHEA:30719"/>
        <dbReference type="ChEBI" id="CHEBI:57287"/>
        <dbReference type="ChEBI" id="CHEBI:57288"/>
        <dbReference type="ChEBI" id="CHEBI:57335"/>
        <dbReference type="ChEBI" id="CHEBI:57392"/>
    </reaction>
    <physiologicalReaction direction="left-to-right" evidence="9">
        <dbReference type="Rhea" id="RHEA:30720"/>
    </physiologicalReaction>
    <physiologicalReaction direction="right-to-left" evidence="9">
        <dbReference type="Rhea" id="RHEA:30721"/>
    </physiologicalReaction>
</comment>
<evidence type="ECO:0000256" key="8">
    <source>
        <dbReference type="ARBA" id="ARBA00045244"/>
    </source>
</evidence>
<dbReference type="InterPro" id="IPR038717">
    <property type="entry name" value="Tc1-like_DDE_dom"/>
</dbReference>
<dbReference type="PANTHER" id="PTHR18919">
    <property type="entry name" value="ACETYL-COA C-ACYLTRANSFERASE"/>
    <property type="match status" value="1"/>
</dbReference>
<dbReference type="Proteomes" id="UP001274896">
    <property type="component" value="Unassembled WGS sequence"/>
</dbReference>
<keyword evidence="7" id="KW-0012">Acyltransferase</keyword>
<evidence type="ECO:0000313" key="12">
    <source>
        <dbReference type="Proteomes" id="UP001274896"/>
    </source>
</evidence>
<reference evidence="11" key="1">
    <citation type="submission" date="2023-06" db="EMBL/GenBank/DDBJ databases">
        <title>Male Hemibagrus guttatus genome.</title>
        <authorList>
            <person name="Bian C."/>
        </authorList>
    </citation>
    <scope>NUCLEOTIDE SEQUENCE</scope>
    <source>
        <strain evidence="11">Male_cb2023</strain>
        <tissue evidence="11">Muscle</tissue>
    </source>
</reference>
<dbReference type="GO" id="GO:0003676">
    <property type="term" value="F:nucleic acid binding"/>
    <property type="evidence" value="ECO:0007669"/>
    <property type="project" value="InterPro"/>
</dbReference>
<dbReference type="CDD" id="cd09076">
    <property type="entry name" value="L1-EN"/>
    <property type="match status" value="1"/>
</dbReference>
<dbReference type="PROSITE" id="PS50878">
    <property type="entry name" value="RT_POL"/>
    <property type="match status" value="1"/>
</dbReference>
<evidence type="ECO:0000256" key="4">
    <source>
        <dbReference type="ARBA" id="ARBA00022723"/>
    </source>
</evidence>
<evidence type="ECO:0000256" key="9">
    <source>
        <dbReference type="ARBA" id="ARBA00048502"/>
    </source>
</evidence>
<dbReference type="InterPro" id="IPR020616">
    <property type="entry name" value="Thiolase_N"/>
</dbReference>
<evidence type="ECO:0000313" key="11">
    <source>
        <dbReference type="EMBL" id="KAK3521681.1"/>
    </source>
</evidence>
<dbReference type="InterPro" id="IPR020617">
    <property type="entry name" value="Thiolase_C"/>
</dbReference>
<comment type="similarity">
    <text evidence="2">Belongs to the thiolase-like superfamily. Thiolase family.</text>
</comment>
<evidence type="ECO:0000259" key="10">
    <source>
        <dbReference type="PROSITE" id="PS50878"/>
    </source>
</evidence>
<feature type="non-terminal residue" evidence="11">
    <location>
        <position position="1434"/>
    </location>
</feature>
<dbReference type="Gene3D" id="3.40.47.10">
    <property type="match status" value="1"/>
</dbReference>
<dbReference type="GO" id="GO:0006259">
    <property type="term" value="P:DNA metabolic process"/>
    <property type="evidence" value="ECO:0007669"/>
    <property type="project" value="UniProtKB-ARBA"/>
</dbReference>
<dbReference type="InterPro" id="IPR016039">
    <property type="entry name" value="Thiolase-like"/>
</dbReference>
<name>A0AAE0QGV9_9TELE</name>
<comment type="caution">
    <text evidence="11">The sequence shown here is derived from an EMBL/GenBank/DDBJ whole genome shotgun (WGS) entry which is preliminary data.</text>
</comment>
<dbReference type="PROSITE" id="PS00098">
    <property type="entry name" value="THIOLASE_1"/>
    <property type="match status" value="1"/>
</dbReference>
<dbReference type="GO" id="GO:0046872">
    <property type="term" value="F:metal ion binding"/>
    <property type="evidence" value="ECO:0007669"/>
    <property type="project" value="UniProtKB-KW"/>
</dbReference>
<keyword evidence="5" id="KW-0809">Transit peptide</keyword>
<dbReference type="InterPro" id="IPR043502">
    <property type="entry name" value="DNA/RNA_pol_sf"/>
</dbReference>
<keyword evidence="3" id="KW-0808">Transferase</keyword>
<feature type="domain" description="Reverse transcriptase" evidence="10">
    <location>
        <begin position="982"/>
        <end position="1250"/>
    </location>
</feature>
<organism evidence="11 12">
    <name type="scientific">Hemibagrus guttatus</name>
    <dbReference type="NCBI Taxonomy" id="175788"/>
    <lineage>
        <taxon>Eukaryota</taxon>
        <taxon>Metazoa</taxon>
        <taxon>Chordata</taxon>
        <taxon>Craniata</taxon>
        <taxon>Vertebrata</taxon>
        <taxon>Euteleostomi</taxon>
        <taxon>Actinopterygii</taxon>
        <taxon>Neopterygii</taxon>
        <taxon>Teleostei</taxon>
        <taxon>Ostariophysi</taxon>
        <taxon>Siluriformes</taxon>
        <taxon>Bagridae</taxon>
        <taxon>Hemibagrus</taxon>
    </lineage>
</organism>
<dbReference type="InterPro" id="IPR000477">
    <property type="entry name" value="RT_dom"/>
</dbReference>
<dbReference type="CDD" id="cd01650">
    <property type="entry name" value="RT_nLTR_like"/>
    <property type="match status" value="1"/>
</dbReference>
<dbReference type="Gene3D" id="3.60.10.10">
    <property type="entry name" value="Endonuclease/exonuclease/phosphatase"/>
    <property type="match status" value="1"/>
</dbReference>
<dbReference type="SUPFAM" id="SSF53901">
    <property type="entry name" value="Thiolase-like"/>
    <property type="match status" value="2"/>
</dbReference>
<dbReference type="GO" id="GO:0005739">
    <property type="term" value="C:mitochondrion"/>
    <property type="evidence" value="ECO:0007669"/>
    <property type="project" value="TreeGrafter"/>
</dbReference>
<proteinExistence type="inferred from homology"/>
<keyword evidence="12" id="KW-1185">Reference proteome</keyword>
<dbReference type="InterPro" id="IPR020615">
    <property type="entry name" value="Thiolase_acyl_enz_int_AS"/>
</dbReference>
<evidence type="ECO:0000256" key="6">
    <source>
        <dbReference type="ARBA" id="ARBA00022958"/>
    </source>
</evidence>
<dbReference type="Pfam" id="PF13358">
    <property type="entry name" value="DDE_3"/>
    <property type="match status" value="1"/>
</dbReference>
<dbReference type="Pfam" id="PF00078">
    <property type="entry name" value="RVT_1"/>
    <property type="match status" value="1"/>
</dbReference>
<sequence length="1434" mass="160129">MSLLSTRTQLCRRLAHKYVSRTYTSRPTLNEVVIVSAARTPMGSFKGSLASLPATKLGSIAIKGAIEQAGIPPEEVKEVYLGNVLQAGEGQAPTRQALLGAGLPLSTPATTINKVCASGMKSIMMAAQSLMCGHQDVMVAGGMESMSQVPYVMARETPPYGGVKMEDLIVKDGLTDVYNKFHMGNCAENTAKKSNISREEQDDYAINSYTRSKAAWESGILAKEVVPVSIPQRGKPDVVVKEDEEWRKVDFSKVPKLKAVFQKENGTVTAANASTLNDGAAAVVLMTADAAKRLNVTPLARIVAFADAAVAPIDFPIAPAFAVPKVLSAAGVKKEDVAMWEINEAFSVVVLANIKMLDIDPSKVNINGGAVSLGHPIGHLSTTSNSQTPNSTMAKTKELSKDTRNKIVDLHQAGKTESAIARALKMKRGWVFQHDNDPKHTARATKEWLRKKHFKVLEWPSQSPDLNPIENLWRELKIRVVQPQPQNITALEEICMEEWAKLPATHVRNEDRWTHGSPSAARAIWPGGYLQWRGRSLICSHPETVACLISFSKSESWAGAPTTQTLEKESGFWDMECHLTGGKEPELVREVEWYRLEIVGLASTHSLGSGTQLLERGWTLFFSGVPHGERRRAGVGLLITPQLSRHVLDFSPVNERVVSLRLRARDRCLTVVLAYGLNGSVEYPTFLVTLRGLLEGAPTGDSIVLLGHFNAHVDNDSDTWRGVIGRNGPPDLNSSGVLLLDFCASHSLSIANTMFKHKGAHQYTWYQDTLGRRSMIDLVVVSSDLRPHVLDTRVKRGVELSTDHHLVVSWIRLRRRMPGRLGRPKRSVRVCWKRLADPSVRGVFNSHLQESFNQIPREVGDIESEWTMFSSSIVDAAIRSCGCKVSGAGCGSNPRTQWWTLEVRDAVKLKKESYQAWLARGTPEAAEAYRQAKRTAARVVSEAKTRVWEEFGEALEMDEICPEYLKSLDVVGLSWLTRLCNIAWWSGTVPLDWATGVVIPLFKKGNRTVCSNYRGITLLSLPGKVYSRVLERRVRPLVEPRIQEEQCGFRSSRGTLDQLYTLHRVLEGLWEFAQPVHMCFVDLEKAFDRVPRGILWEVLWEYGVRGPLLRAVRSLYNCSRSLVRIASCKSDLFPVHVGLRQGCPLSPVLFIVFMDRISRCSQGLEGVQFWDHRISSLIFADDDVLLAPSSLDLQHALGRFAAECEAAGMRVSTSKSEAMVLDRKKVAFTLQVGGEVLPQVEEFKYLGVLFKSEGRMDREIDRQICSAAAVMRSMYRSVVVKKELSRKAKLSTYHSSYIPTLTYGHELWVMIKRVRSWIQAAEMSFLRRVAERSLRDRVRSSVTREELGVEPLLLHIERGQLRWLGHLFRMPPGRLPGEVFRACPNGKRLQGRPRTRWRDYVSRLACECLGVPPEELEEVSGEREVWASLLRLLP</sequence>
<dbReference type="InterPro" id="IPR002155">
    <property type="entry name" value="Thiolase"/>
</dbReference>
<accession>A0AAE0QGV9</accession>
<dbReference type="CDD" id="cd00751">
    <property type="entry name" value="thiolase"/>
    <property type="match status" value="1"/>
</dbReference>
<evidence type="ECO:0000256" key="3">
    <source>
        <dbReference type="ARBA" id="ARBA00022679"/>
    </source>
</evidence>
<dbReference type="GO" id="GO:0006635">
    <property type="term" value="P:fatty acid beta-oxidation"/>
    <property type="evidence" value="ECO:0007669"/>
    <property type="project" value="TreeGrafter"/>
</dbReference>
<evidence type="ECO:0000256" key="5">
    <source>
        <dbReference type="ARBA" id="ARBA00022946"/>
    </source>
</evidence>
<dbReference type="NCBIfam" id="TIGR01930">
    <property type="entry name" value="AcCoA-C-Actrans"/>
    <property type="match status" value="1"/>
</dbReference>
<dbReference type="SUPFAM" id="SSF56672">
    <property type="entry name" value="DNA/RNA polymerases"/>
    <property type="match status" value="1"/>
</dbReference>
<dbReference type="EMBL" id="JAUCMX010000015">
    <property type="protein sequence ID" value="KAK3521681.1"/>
    <property type="molecule type" value="Genomic_DNA"/>
</dbReference>
<gene>
    <name evidence="11" type="ORF">QTP70_015585</name>
</gene>
<dbReference type="SUPFAM" id="SSF56219">
    <property type="entry name" value="DNase I-like"/>
    <property type="match status" value="1"/>
</dbReference>
<keyword evidence="6" id="KW-0630">Potassium</keyword>
<dbReference type="PANTHER" id="PTHR18919:SF156">
    <property type="entry name" value="ACETYL-COA ACETYLTRANSFERASE, MITOCHONDRIAL"/>
    <property type="match status" value="1"/>
</dbReference>
<evidence type="ECO:0000256" key="1">
    <source>
        <dbReference type="ARBA" id="ARBA00005005"/>
    </source>
</evidence>
<comment type="function">
    <text evidence="8">This is one of the enzymes that catalyzes the last step of the mitochondrial beta-oxidation pathway, an aerobic process breaking down fatty acids into acetyl-CoA. Using free coenzyme A/CoA, catalyzes the thiolytic cleavage of medium- to long-chain 3-oxoacyl-CoAs into acetyl-CoA and a fatty acyl-CoA shortened by two carbon atoms. The activity of the enzyme is reversible and it can also catalyze the condensation of two acetyl-CoA molecules into acetoacetyl-CoA. Thereby, it plays a major role in ketone body metabolism.</text>
</comment>